<keyword evidence="6 10" id="KW-0812">Transmembrane</keyword>
<keyword evidence="12" id="KW-0282">Flagellum</keyword>
<dbReference type="InterPro" id="IPR005503">
    <property type="entry name" value="FliL"/>
</dbReference>
<keyword evidence="9 10" id="KW-0472">Membrane</keyword>
<comment type="subcellular location">
    <subcellularLocation>
        <location evidence="10">Cell inner membrane</location>
    </subcellularLocation>
    <subcellularLocation>
        <location evidence="2">Cell membrane</location>
        <topology evidence="2">Single-pass membrane protein</topology>
    </subcellularLocation>
</comment>
<evidence type="ECO:0000256" key="3">
    <source>
        <dbReference type="ARBA" id="ARBA00008281"/>
    </source>
</evidence>
<accession>A0ABS0HID4</accession>
<keyword evidence="7 10" id="KW-0283">Flagellar rotation</keyword>
<keyword evidence="8 10" id="KW-1133">Transmembrane helix</keyword>
<evidence type="ECO:0000313" key="12">
    <source>
        <dbReference type="EMBL" id="MBF9152005.1"/>
    </source>
</evidence>
<dbReference type="EMBL" id="JADQDC010000009">
    <property type="protein sequence ID" value="MBF9152005.1"/>
    <property type="molecule type" value="Genomic_DNA"/>
</dbReference>
<dbReference type="PANTHER" id="PTHR35091">
    <property type="entry name" value="FLAGELLAR PROTEIN FLIL"/>
    <property type="match status" value="1"/>
</dbReference>
<evidence type="ECO:0000256" key="7">
    <source>
        <dbReference type="ARBA" id="ARBA00022779"/>
    </source>
</evidence>
<dbReference type="PANTHER" id="PTHR35091:SF2">
    <property type="entry name" value="FLAGELLAR PROTEIN FLIL"/>
    <property type="match status" value="1"/>
</dbReference>
<dbReference type="Proteomes" id="UP000600799">
    <property type="component" value="Unassembled WGS sequence"/>
</dbReference>
<evidence type="ECO:0000256" key="8">
    <source>
        <dbReference type="ARBA" id="ARBA00022989"/>
    </source>
</evidence>
<keyword evidence="12" id="KW-0966">Cell projection</keyword>
<evidence type="ECO:0000256" key="10">
    <source>
        <dbReference type="RuleBase" id="RU364125"/>
    </source>
</evidence>
<name>A0ABS0HID4_9SPHN</name>
<comment type="function">
    <text evidence="1 10">Controls the rotational direction of flagella during chemotaxis.</text>
</comment>
<feature type="compositionally biased region" description="Basic and acidic residues" evidence="11">
    <location>
        <begin position="51"/>
        <end position="68"/>
    </location>
</feature>
<evidence type="ECO:0000256" key="5">
    <source>
        <dbReference type="ARBA" id="ARBA00022500"/>
    </source>
</evidence>
<organism evidence="12 13">
    <name type="scientific">Novosphingobium jiangmenense</name>
    <dbReference type="NCBI Taxonomy" id="2791981"/>
    <lineage>
        <taxon>Bacteria</taxon>
        <taxon>Pseudomonadati</taxon>
        <taxon>Pseudomonadota</taxon>
        <taxon>Alphaproteobacteria</taxon>
        <taxon>Sphingomonadales</taxon>
        <taxon>Sphingomonadaceae</taxon>
        <taxon>Novosphingobium</taxon>
    </lineage>
</organism>
<feature type="transmembrane region" description="Helical" evidence="10">
    <location>
        <begin position="21"/>
        <end position="46"/>
    </location>
</feature>
<keyword evidence="12" id="KW-0969">Cilium</keyword>
<keyword evidence="13" id="KW-1185">Reference proteome</keyword>
<feature type="region of interest" description="Disordered" evidence="11">
    <location>
        <begin position="51"/>
        <end position="88"/>
    </location>
</feature>
<comment type="similarity">
    <text evidence="3 10">Belongs to the FliL family.</text>
</comment>
<evidence type="ECO:0000256" key="9">
    <source>
        <dbReference type="ARBA" id="ARBA00023136"/>
    </source>
</evidence>
<dbReference type="RefSeq" id="WP_196276322.1">
    <property type="nucleotide sequence ID" value="NZ_JADQDC010000009.1"/>
</dbReference>
<comment type="caution">
    <text evidence="12">The sequence shown here is derived from an EMBL/GenBank/DDBJ whole genome shotgun (WGS) entry which is preliminary data.</text>
</comment>
<keyword evidence="4" id="KW-1003">Cell membrane</keyword>
<keyword evidence="10" id="KW-0997">Cell inner membrane</keyword>
<evidence type="ECO:0000313" key="13">
    <source>
        <dbReference type="Proteomes" id="UP000600799"/>
    </source>
</evidence>
<evidence type="ECO:0000256" key="2">
    <source>
        <dbReference type="ARBA" id="ARBA00004162"/>
    </source>
</evidence>
<reference evidence="12 13" key="1">
    <citation type="submission" date="2020-11" db="EMBL/GenBank/DDBJ databases">
        <title>The genome sequence of Novosphingobium sp. 1Y9A.</title>
        <authorList>
            <person name="Liu Y."/>
        </authorList>
    </citation>
    <scope>NUCLEOTIDE SEQUENCE [LARGE SCALE GENOMIC DNA]</scope>
    <source>
        <strain evidence="12 13">1Y9A</strain>
    </source>
</reference>
<keyword evidence="5 10" id="KW-0145">Chemotaxis</keyword>
<sequence length="200" mass="21505">MSDKSDKEDKPKKKKGGGMMVKVIGAIALLGVGGGGVFGLVAAGIIGGGHAEEEKKDNNPKLIRKGEEDPYAPKAKEGEGGEGEMADVEGEGGSEFRTVYYNFADDFTSNLKNTDALLQVNISASTRRDYRVVLWMKKHELAIRSALLIAIADTPEEDVISPEGKGRLQKRLTAAINKVLAETEGFGGVDNVYFKTFIVQ</sequence>
<proteinExistence type="inferred from homology"/>
<dbReference type="Pfam" id="PF03748">
    <property type="entry name" value="FliL"/>
    <property type="match status" value="1"/>
</dbReference>
<evidence type="ECO:0000256" key="11">
    <source>
        <dbReference type="SAM" id="MobiDB-lite"/>
    </source>
</evidence>
<protein>
    <recommendedName>
        <fullName evidence="10">Flagellar protein FliL</fullName>
    </recommendedName>
</protein>
<gene>
    <name evidence="12" type="ORF">I2488_13415</name>
</gene>
<evidence type="ECO:0000256" key="1">
    <source>
        <dbReference type="ARBA" id="ARBA00002254"/>
    </source>
</evidence>
<evidence type="ECO:0000256" key="6">
    <source>
        <dbReference type="ARBA" id="ARBA00022692"/>
    </source>
</evidence>
<evidence type="ECO:0000256" key="4">
    <source>
        <dbReference type="ARBA" id="ARBA00022475"/>
    </source>
</evidence>